<dbReference type="RefSeq" id="WP_047224814.1">
    <property type="nucleotide sequence ID" value="NZ_JWIO01000050.1"/>
</dbReference>
<name>A0ABR5EZS0_9ACTN</name>
<reference evidence="1 2" key="1">
    <citation type="submission" date="2014-12" db="EMBL/GenBank/DDBJ databases">
        <title>Frankia sp. BMG5.1 draft genome.</title>
        <authorList>
            <person name="Gtari M."/>
            <person name="Ghodhbane-Gtari F."/>
            <person name="Nouioui I."/>
            <person name="Ktari A."/>
            <person name="Hezbri K."/>
            <person name="Mimouni W."/>
            <person name="Sbissi I."/>
            <person name="Ayari A."/>
            <person name="Yamanaka T."/>
            <person name="Normand P."/>
            <person name="Tisa L.S."/>
            <person name="Boudabous A."/>
        </authorList>
    </citation>
    <scope>NUCLEOTIDE SEQUENCE [LARGE SCALE GENOMIC DNA]</scope>
    <source>
        <strain evidence="1 2">BMG5.1</strain>
    </source>
</reference>
<gene>
    <name evidence="1" type="ORF">FrCorBMG51_21510</name>
</gene>
<accession>A0ABR5EZS0</accession>
<sequence>MRLGLCDHSVGSWFVGQMEAELGVDLRFVSRVGRGEDGDDVAHGGDHVINLLFGHALAVAAGA</sequence>
<comment type="caution">
    <text evidence="1">The sequence shown here is derived from an EMBL/GenBank/DDBJ whole genome shotgun (WGS) entry which is preliminary data.</text>
</comment>
<protein>
    <submittedName>
        <fullName evidence="1">Uncharacterized protein</fullName>
    </submittedName>
</protein>
<keyword evidence="2" id="KW-1185">Reference proteome</keyword>
<dbReference type="EMBL" id="JWIO01000050">
    <property type="protein sequence ID" value="KLL09944.1"/>
    <property type="molecule type" value="Genomic_DNA"/>
</dbReference>
<evidence type="ECO:0000313" key="1">
    <source>
        <dbReference type="EMBL" id="KLL09944.1"/>
    </source>
</evidence>
<dbReference type="Proteomes" id="UP000035425">
    <property type="component" value="Unassembled WGS sequence"/>
</dbReference>
<evidence type="ECO:0000313" key="2">
    <source>
        <dbReference type="Proteomes" id="UP000035425"/>
    </source>
</evidence>
<proteinExistence type="predicted"/>
<organism evidence="1 2">
    <name type="scientific">Protofrankia coriariae</name>
    <dbReference type="NCBI Taxonomy" id="1562887"/>
    <lineage>
        <taxon>Bacteria</taxon>
        <taxon>Bacillati</taxon>
        <taxon>Actinomycetota</taxon>
        <taxon>Actinomycetes</taxon>
        <taxon>Frankiales</taxon>
        <taxon>Frankiaceae</taxon>
        <taxon>Protofrankia</taxon>
    </lineage>
</organism>